<evidence type="ECO:0000256" key="4">
    <source>
        <dbReference type="PROSITE-ProRule" id="PRU00335"/>
    </source>
</evidence>
<protein>
    <recommendedName>
        <fullName evidence="5">HTH tetR-type domain-containing protein</fullName>
    </recommendedName>
</protein>
<evidence type="ECO:0000259" key="5">
    <source>
        <dbReference type="PROSITE" id="PS50977"/>
    </source>
</evidence>
<dbReference type="EMBL" id="NCXM01000013">
    <property type="protein sequence ID" value="OSC27445.1"/>
    <property type="molecule type" value="Genomic_DNA"/>
</dbReference>
<keyword evidence="2 4" id="KW-0238">DNA-binding</keyword>
<dbReference type="Pfam" id="PF00440">
    <property type="entry name" value="TetR_N"/>
    <property type="match status" value="1"/>
</dbReference>
<dbReference type="InterPro" id="IPR001647">
    <property type="entry name" value="HTH_TetR"/>
</dbReference>
<feature type="DNA-binding region" description="H-T-H motif" evidence="4">
    <location>
        <begin position="41"/>
        <end position="60"/>
    </location>
</feature>
<evidence type="ECO:0000256" key="2">
    <source>
        <dbReference type="ARBA" id="ARBA00023125"/>
    </source>
</evidence>
<keyword evidence="3" id="KW-0804">Transcription</keyword>
<gene>
    <name evidence="6" type="ORF">B8W69_14220</name>
</gene>
<dbReference type="PANTHER" id="PTHR30055:SF238">
    <property type="entry name" value="MYCOFACTOCIN BIOSYNTHESIS TRANSCRIPTIONAL REGULATOR MFTR-RELATED"/>
    <property type="match status" value="1"/>
</dbReference>
<sequence>MASITRKKRPGRADSRTPTKQRLLLAVERLLSRGESFTEMSVGRLIAEAGVSRSTFYVHFADKGELLRALTSDIADELATAASVCWDLPANTTREDVTNGLLHLVEVYLPHADLLAAIVEMAGYDAVVRAHWISLMEQVIADAATHIRRGQGEGSIRSDVRPVETAQWLIWMIERGVYQLVRNAAPTDARALIDELGNIIWYRLYESRPPA</sequence>
<dbReference type="PROSITE" id="PS50977">
    <property type="entry name" value="HTH_TETR_2"/>
    <property type="match status" value="1"/>
</dbReference>
<keyword evidence="1" id="KW-0805">Transcription regulation</keyword>
<dbReference type="Pfam" id="PF21313">
    <property type="entry name" value="EthR_C"/>
    <property type="match status" value="1"/>
</dbReference>
<comment type="caution">
    <text evidence="6">The sequence shown here is derived from an EMBL/GenBank/DDBJ whole genome shotgun (WGS) entry which is preliminary data.</text>
</comment>
<dbReference type="GO" id="GO:0003700">
    <property type="term" value="F:DNA-binding transcription factor activity"/>
    <property type="evidence" value="ECO:0007669"/>
    <property type="project" value="TreeGrafter"/>
</dbReference>
<evidence type="ECO:0000256" key="3">
    <source>
        <dbReference type="ARBA" id="ARBA00023163"/>
    </source>
</evidence>
<dbReference type="InterPro" id="IPR009057">
    <property type="entry name" value="Homeodomain-like_sf"/>
</dbReference>
<dbReference type="GO" id="GO:0000976">
    <property type="term" value="F:transcription cis-regulatory region binding"/>
    <property type="evidence" value="ECO:0007669"/>
    <property type="project" value="TreeGrafter"/>
</dbReference>
<name>A0A1X2L0H7_9MYCO</name>
<dbReference type="RefSeq" id="WP_085290530.1">
    <property type="nucleotide sequence ID" value="NZ_NCXM01000013.1"/>
</dbReference>
<dbReference type="Proteomes" id="UP000242320">
    <property type="component" value="Unassembled WGS sequence"/>
</dbReference>
<organism evidence="6 7">
    <name type="scientific">Mycolicibacterium vulneris</name>
    <dbReference type="NCBI Taxonomy" id="547163"/>
    <lineage>
        <taxon>Bacteria</taxon>
        <taxon>Bacillati</taxon>
        <taxon>Actinomycetota</taxon>
        <taxon>Actinomycetes</taxon>
        <taxon>Mycobacteriales</taxon>
        <taxon>Mycobacteriaceae</taxon>
        <taxon>Mycolicibacterium</taxon>
    </lineage>
</organism>
<evidence type="ECO:0000256" key="1">
    <source>
        <dbReference type="ARBA" id="ARBA00023015"/>
    </source>
</evidence>
<accession>A0A1X2L0H7</accession>
<dbReference type="InterPro" id="IPR049397">
    <property type="entry name" value="EthR_C"/>
</dbReference>
<proteinExistence type="predicted"/>
<dbReference type="SUPFAM" id="SSF46689">
    <property type="entry name" value="Homeodomain-like"/>
    <property type="match status" value="1"/>
</dbReference>
<keyword evidence="7" id="KW-1185">Reference proteome</keyword>
<dbReference type="Gene3D" id="1.10.10.60">
    <property type="entry name" value="Homeodomain-like"/>
    <property type="match status" value="1"/>
</dbReference>
<reference evidence="6 7" key="1">
    <citation type="submission" date="2017-04" db="EMBL/GenBank/DDBJ databases">
        <title>The new phylogeny of genus Mycobacterium.</title>
        <authorList>
            <person name="Tortoli E."/>
            <person name="Trovato A."/>
            <person name="Cirillo D.M."/>
        </authorList>
    </citation>
    <scope>NUCLEOTIDE SEQUENCE [LARGE SCALE GENOMIC DNA]</scope>
    <source>
        <strain evidence="6 7">DSM 45247</strain>
    </source>
</reference>
<dbReference type="InterPro" id="IPR036271">
    <property type="entry name" value="Tet_transcr_reg_TetR-rel_C_sf"/>
</dbReference>
<evidence type="ECO:0000313" key="6">
    <source>
        <dbReference type="EMBL" id="OSC27445.1"/>
    </source>
</evidence>
<dbReference type="PANTHER" id="PTHR30055">
    <property type="entry name" value="HTH-TYPE TRANSCRIPTIONAL REGULATOR RUTR"/>
    <property type="match status" value="1"/>
</dbReference>
<dbReference type="InterPro" id="IPR050109">
    <property type="entry name" value="HTH-type_TetR-like_transc_reg"/>
</dbReference>
<dbReference type="SUPFAM" id="SSF48498">
    <property type="entry name" value="Tetracyclin repressor-like, C-terminal domain"/>
    <property type="match status" value="1"/>
</dbReference>
<dbReference type="AlphaFoldDB" id="A0A1X2L0H7"/>
<dbReference type="Gene3D" id="1.10.357.10">
    <property type="entry name" value="Tetracycline Repressor, domain 2"/>
    <property type="match status" value="1"/>
</dbReference>
<evidence type="ECO:0000313" key="7">
    <source>
        <dbReference type="Proteomes" id="UP000242320"/>
    </source>
</evidence>
<dbReference type="OrthoDB" id="7186647at2"/>
<feature type="domain" description="HTH tetR-type" evidence="5">
    <location>
        <begin position="17"/>
        <end position="78"/>
    </location>
</feature>